<keyword evidence="9" id="KW-1185">Reference proteome</keyword>
<dbReference type="InterPro" id="IPR032710">
    <property type="entry name" value="NTF2-like_dom_sf"/>
</dbReference>
<name>A0ABS5W586_9SPHN</name>
<evidence type="ECO:0000313" key="9">
    <source>
        <dbReference type="Proteomes" id="UP000811255"/>
    </source>
</evidence>
<evidence type="ECO:0000256" key="2">
    <source>
        <dbReference type="ARBA" id="ARBA00022692"/>
    </source>
</evidence>
<keyword evidence="4 6" id="KW-0472">Membrane</keyword>
<sequence>MNDMSNARLDAYFQEAESWSHDRQRAANRSLRLAWIAAGVAGTIALVEAFALVALVPLKRDVPYTLLVDRQTGYVEPLKPLENDGLTADVALTRSFLVQYVIARESFDADSLQESYRRVGLWSTGEARTRYLAQMNAGNPASPLASLPRRATVDVQIRSVSSLSANTAMVRFSTIRTDPGGRPQVAQTWQAILTYQFADADMSAEDRLTNPLGFQVTRYRRDAETLPEDAAPDLASAPRLPAAQLSRAAETPVP</sequence>
<dbReference type="EMBL" id="JAHFVK010000002">
    <property type="protein sequence ID" value="MBT2134656.1"/>
    <property type="molecule type" value="Genomic_DNA"/>
</dbReference>
<dbReference type="Pfam" id="PF04335">
    <property type="entry name" value="VirB8"/>
    <property type="match status" value="1"/>
</dbReference>
<evidence type="ECO:0000259" key="7">
    <source>
        <dbReference type="Pfam" id="PF04335"/>
    </source>
</evidence>
<evidence type="ECO:0000256" key="6">
    <source>
        <dbReference type="SAM" id="Phobius"/>
    </source>
</evidence>
<dbReference type="Gene3D" id="3.10.450.230">
    <property type="entry name" value="VirB8 protein"/>
    <property type="match status" value="1"/>
</dbReference>
<evidence type="ECO:0000256" key="3">
    <source>
        <dbReference type="ARBA" id="ARBA00022989"/>
    </source>
</evidence>
<evidence type="ECO:0000256" key="4">
    <source>
        <dbReference type="ARBA" id="ARBA00023136"/>
    </source>
</evidence>
<organism evidence="8 9">
    <name type="scientific">Croceibacterium selenioxidans</name>
    <dbReference type="NCBI Taxonomy" id="2838833"/>
    <lineage>
        <taxon>Bacteria</taxon>
        <taxon>Pseudomonadati</taxon>
        <taxon>Pseudomonadota</taxon>
        <taxon>Alphaproteobacteria</taxon>
        <taxon>Sphingomonadales</taxon>
        <taxon>Erythrobacteraceae</taxon>
        <taxon>Croceibacterium</taxon>
    </lineage>
</organism>
<dbReference type="CDD" id="cd16424">
    <property type="entry name" value="VirB8"/>
    <property type="match status" value="1"/>
</dbReference>
<dbReference type="SUPFAM" id="SSF54427">
    <property type="entry name" value="NTF2-like"/>
    <property type="match status" value="1"/>
</dbReference>
<gene>
    <name evidence="8" type="ORF">KK137_09950</name>
</gene>
<keyword evidence="2 6" id="KW-0812">Transmembrane</keyword>
<keyword evidence="3 6" id="KW-1133">Transmembrane helix</keyword>
<feature type="region of interest" description="Disordered" evidence="5">
    <location>
        <begin position="224"/>
        <end position="254"/>
    </location>
</feature>
<comment type="caution">
    <text evidence="8">The sequence shown here is derived from an EMBL/GenBank/DDBJ whole genome shotgun (WGS) entry which is preliminary data.</text>
</comment>
<comment type="subcellular location">
    <subcellularLocation>
        <location evidence="1">Membrane</location>
        <topology evidence="1">Single-pass membrane protein</topology>
    </subcellularLocation>
</comment>
<dbReference type="PIRSF" id="PIRSF003299">
    <property type="entry name" value="VirB8_PtlE"/>
    <property type="match status" value="1"/>
</dbReference>
<feature type="transmembrane region" description="Helical" evidence="6">
    <location>
        <begin position="33"/>
        <end position="56"/>
    </location>
</feature>
<evidence type="ECO:0000256" key="5">
    <source>
        <dbReference type="SAM" id="MobiDB-lite"/>
    </source>
</evidence>
<feature type="domain" description="Bacterial virulence protein VirB8" evidence="7">
    <location>
        <begin position="16"/>
        <end position="224"/>
    </location>
</feature>
<dbReference type="InterPro" id="IPR026264">
    <property type="entry name" value="VirB8/PtlE"/>
</dbReference>
<dbReference type="Proteomes" id="UP000811255">
    <property type="component" value="Unassembled WGS sequence"/>
</dbReference>
<evidence type="ECO:0000256" key="1">
    <source>
        <dbReference type="ARBA" id="ARBA00004167"/>
    </source>
</evidence>
<proteinExistence type="predicted"/>
<accession>A0ABS5W586</accession>
<reference evidence="8 9" key="1">
    <citation type="submission" date="2021-05" db="EMBL/GenBank/DDBJ databases">
        <title>Croceibacterium sp. LX-88 genome sequence.</title>
        <authorList>
            <person name="Luo X."/>
        </authorList>
    </citation>
    <scope>NUCLEOTIDE SEQUENCE [LARGE SCALE GENOMIC DNA]</scope>
    <source>
        <strain evidence="8 9">LX-88</strain>
    </source>
</reference>
<dbReference type="RefSeq" id="WP_214536287.1">
    <property type="nucleotide sequence ID" value="NZ_JAHFVK010000002.1"/>
</dbReference>
<evidence type="ECO:0000313" key="8">
    <source>
        <dbReference type="EMBL" id="MBT2134656.1"/>
    </source>
</evidence>
<dbReference type="InterPro" id="IPR007430">
    <property type="entry name" value="VirB8"/>
</dbReference>
<protein>
    <recommendedName>
        <fullName evidence="7">Bacterial virulence protein VirB8 domain-containing protein</fullName>
    </recommendedName>
</protein>